<evidence type="ECO:0000259" key="1">
    <source>
        <dbReference type="Pfam" id="PF12770"/>
    </source>
</evidence>
<proteinExistence type="predicted"/>
<dbReference type="SUPFAM" id="SSF81901">
    <property type="entry name" value="HCP-like"/>
    <property type="match status" value="1"/>
</dbReference>
<feature type="domain" description="CHAT" evidence="1">
    <location>
        <begin position="782"/>
        <end position="1035"/>
    </location>
</feature>
<dbReference type="PANTHER" id="PTHR19959">
    <property type="entry name" value="KINESIN LIGHT CHAIN"/>
    <property type="match status" value="1"/>
</dbReference>
<dbReference type="AlphaFoldDB" id="A0A8H6IFB9"/>
<dbReference type="Proteomes" id="UP000521943">
    <property type="component" value="Unassembled WGS sequence"/>
</dbReference>
<keyword evidence="3" id="KW-1185">Reference proteome</keyword>
<comment type="caution">
    <text evidence="2">The sequence shown here is derived from an EMBL/GenBank/DDBJ whole genome shotgun (WGS) entry which is preliminary data.</text>
</comment>
<gene>
    <name evidence="2" type="ORF">DFP72DRAFT_1130559</name>
</gene>
<dbReference type="Gene3D" id="1.25.40.10">
    <property type="entry name" value="Tetratricopeptide repeat domain"/>
    <property type="match status" value="2"/>
</dbReference>
<dbReference type="EMBL" id="JACGCI010000004">
    <property type="protein sequence ID" value="KAF6764575.1"/>
    <property type="molecule type" value="Genomic_DNA"/>
</dbReference>
<dbReference type="PANTHER" id="PTHR19959:SF119">
    <property type="entry name" value="FUNGAL LIPASE-LIKE DOMAIN-CONTAINING PROTEIN"/>
    <property type="match status" value="1"/>
</dbReference>
<organism evidence="2 3">
    <name type="scientific">Ephemerocybe angulata</name>
    <dbReference type="NCBI Taxonomy" id="980116"/>
    <lineage>
        <taxon>Eukaryota</taxon>
        <taxon>Fungi</taxon>
        <taxon>Dikarya</taxon>
        <taxon>Basidiomycota</taxon>
        <taxon>Agaricomycotina</taxon>
        <taxon>Agaricomycetes</taxon>
        <taxon>Agaricomycetidae</taxon>
        <taxon>Agaricales</taxon>
        <taxon>Agaricineae</taxon>
        <taxon>Psathyrellaceae</taxon>
        <taxon>Ephemerocybe</taxon>
    </lineage>
</organism>
<dbReference type="InterPro" id="IPR011990">
    <property type="entry name" value="TPR-like_helical_dom_sf"/>
</dbReference>
<name>A0A8H6IFB9_9AGAR</name>
<accession>A0A8H6IFB9</accession>
<evidence type="ECO:0000313" key="2">
    <source>
        <dbReference type="EMBL" id="KAF6764575.1"/>
    </source>
</evidence>
<dbReference type="OrthoDB" id="9991317at2759"/>
<dbReference type="InterPro" id="IPR024983">
    <property type="entry name" value="CHAT_dom"/>
</dbReference>
<dbReference type="Pfam" id="PF12770">
    <property type="entry name" value="CHAT"/>
    <property type="match status" value="1"/>
</dbReference>
<sequence>MGQQSSLVSEHAGRSQLLMTDIIFERTDSIEGGEASLNLVDLCVLEAPGLGEAKKYTLVSTSPGRWEVNGFIEIDRAADAMDCILKSDTGEDVGFLHLDVILMEVRGDGMSSDNELSRKVEMCQEQIELTMRWKNAETQLESIGGDDDLADQLNSYAVRQAVDFETTGVLSTLNDGISFVQQAVDMTPQGHADLPSRLNNLGGMLLRRFERAGELSDLTNSTTLAQKAVELTPGGHANLPARLNNLGISLARRFERTGEPSDIADAIAAGQKAVELAPRGHADLPAMLNNLGNSLNGRFDRTDELSDIADAITAQQKAVELTPQGHANLPSYLNNLGNSFTRRFEQTWELSDIAEAIAVGQKAVDLTPQGHADLPTILNNLGGSFTRRFERTGELSDIADAIALQRKAVDLTPQGHAQLPGFLNSLGGSFTCRFKRTGELSDIADAIAVQRKAVELTPQGHAQLPCFFSNLGHSFYQHYYSTGKMGDLEEAISCYKTASISSVGSPRARLHAAQRWARTLIQYDPQSPEILLAFDTATGLVAMVAGLEQTVRGRYTQLEETSSLALKAAAAACAVDRPDKALEWLEQGRCLVWNQLNNLRTPLTDLQMKDEDLAQEIANVSQQLESAGSSRVQSHVDMSLREKMSLEVETRAHSDLAKKWKDLLRRARALPGFESFLKPSPCSAIMSHLPESGPIIVINVHKSRCDALALMAGLNEPLHIPLPNFSIHKAKKYRAIFDHQLRARKLRAREVEVALSIDDQLSLRGVRPAPIGKDGEDLSVHRALRGLWEEVVKPVLDALGISNVDQTSGETPPRVWWCPTGPLSFLPLHATGIYQGSIRENVSDYVVSSYTPTVTALTDRLKNPHSIDSDASGLFLTSQPSAPNASPIPGTTKEVQSIFKRAGESGVRAYKLEGNEMSVTACLDRMQEFSCIHLACHGSENLNAAEPLQSRFLFHQGDLELGTILRSNLKNADLAFLSACQTSVGQEALPDEAVHLAAGMLAAGYRRVIGTMWSIGDAPAQEVATTFYDYLFSHRDETSGSGFDGTLSAVALHHAIQHLRLSLDDSDIRSMKDSS</sequence>
<protein>
    <submittedName>
        <fullName evidence="2">CHAT domain-containing protein</fullName>
    </submittedName>
</protein>
<reference evidence="2 3" key="1">
    <citation type="submission" date="2020-07" db="EMBL/GenBank/DDBJ databases">
        <title>Comparative genomics of pyrophilous fungi reveals a link between fire events and developmental genes.</title>
        <authorList>
            <consortium name="DOE Joint Genome Institute"/>
            <person name="Steindorff A.S."/>
            <person name="Carver A."/>
            <person name="Calhoun S."/>
            <person name="Stillman K."/>
            <person name="Liu H."/>
            <person name="Lipzen A."/>
            <person name="Pangilinan J."/>
            <person name="Labutti K."/>
            <person name="Bruns T.D."/>
            <person name="Grigoriev I.V."/>
        </authorList>
    </citation>
    <scope>NUCLEOTIDE SEQUENCE [LARGE SCALE GENOMIC DNA]</scope>
    <source>
        <strain evidence="2 3">CBS 144469</strain>
    </source>
</reference>
<evidence type="ECO:0000313" key="3">
    <source>
        <dbReference type="Proteomes" id="UP000521943"/>
    </source>
</evidence>